<evidence type="ECO:0000313" key="2">
    <source>
        <dbReference type="Proteomes" id="UP000887159"/>
    </source>
</evidence>
<gene>
    <name evidence="1" type="ORF">TNCV_3684591</name>
</gene>
<dbReference type="AlphaFoldDB" id="A0A8X6RMF3"/>
<keyword evidence="2" id="KW-1185">Reference proteome</keyword>
<dbReference type="EMBL" id="BMAU01021186">
    <property type="protein sequence ID" value="GFX95407.1"/>
    <property type="molecule type" value="Genomic_DNA"/>
</dbReference>
<evidence type="ECO:0000313" key="1">
    <source>
        <dbReference type="EMBL" id="GFX95407.1"/>
    </source>
</evidence>
<organism evidence="1 2">
    <name type="scientific">Trichonephila clavipes</name>
    <name type="common">Golden silk orbweaver</name>
    <name type="synonym">Nephila clavipes</name>
    <dbReference type="NCBI Taxonomy" id="2585209"/>
    <lineage>
        <taxon>Eukaryota</taxon>
        <taxon>Metazoa</taxon>
        <taxon>Ecdysozoa</taxon>
        <taxon>Arthropoda</taxon>
        <taxon>Chelicerata</taxon>
        <taxon>Arachnida</taxon>
        <taxon>Araneae</taxon>
        <taxon>Araneomorphae</taxon>
        <taxon>Entelegynae</taxon>
        <taxon>Araneoidea</taxon>
        <taxon>Nephilidae</taxon>
        <taxon>Trichonephila</taxon>
    </lineage>
</organism>
<name>A0A8X6RMF3_TRICX</name>
<reference evidence="1" key="1">
    <citation type="submission" date="2020-08" db="EMBL/GenBank/DDBJ databases">
        <title>Multicomponent nature underlies the extraordinary mechanical properties of spider dragline silk.</title>
        <authorList>
            <person name="Kono N."/>
            <person name="Nakamura H."/>
            <person name="Mori M."/>
            <person name="Yoshida Y."/>
            <person name="Ohtoshi R."/>
            <person name="Malay A.D."/>
            <person name="Moran D.A.P."/>
            <person name="Tomita M."/>
            <person name="Numata K."/>
            <person name="Arakawa K."/>
        </authorList>
    </citation>
    <scope>NUCLEOTIDE SEQUENCE</scope>
</reference>
<dbReference type="Proteomes" id="UP000887159">
    <property type="component" value="Unassembled WGS sequence"/>
</dbReference>
<accession>A0A8X6RMF3</accession>
<protein>
    <submittedName>
        <fullName evidence="1">Uncharacterized protein</fullName>
    </submittedName>
</protein>
<comment type="caution">
    <text evidence="1">The sequence shown here is derived from an EMBL/GenBank/DDBJ whole genome shotgun (WGS) entry which is preliminary data.</text>
</comment>
<sequence length="159" mass="17776">MAIGSYLTPNYSRSQSEIQGDLHKVRCPSGHARKFMANVVESLNIRIPRVSSEGDANKNRIKWNYYLQEYSVLVCKPSFFIHNAIRGKRSGHGSLVFKVADSRPTCPEFEPGTAIDPPMHVKYVEAPLVCCGSFGGGRCRLRCLLRHLTIAQIGEVCHQ</sequence>
<proteinExistence type="predicted"/>